<protein>
    <submittedName>
        <fullName evidence="3">Uncharacterized protein</fullName>
    </submittedName>
</protein>
<reference evidence="3" key="2">
    <citation type="submission" date="2022-04" db="UniProtKB">
        <authorList>
            <consortium name="WormBaseParasite"/>
        </authorList>
    </citation>
    <scope>IDENTIFICATION</scope>
</reference>
<evidence type="ECO:0000313" key="2">
    <source>
        <dbReference type="Proteomes" id="UP000006672"/>
    </source>
</evidence>
<feature type="chain" id="PRO_5035452802" evidence="1">
    <location>
        <begin position="24"/>
        <end position="788"/>
    </location>
</feature>
<evidence type="ECO:0000313" key="3">
    <source>
        <dbReference type="WBParaSite" id="Bm1398.1"/>
    </source>
</evidence>
<dbReference type="AlphaFoldDB" id="A0A8L7SR99"/>
<proteinExistence type="predicted"/>
<evidence type="ECO:0000256" key="1">
    <source>
        <dbReference type="SAM" id="SignalP"/>
    </source>
</evidence>
<keyword evidence="1" id="KW-0732">Signal</keyword>
<keyword evidence="2" id="KW-1185">Reference proteome</keyword>
<sequence length="788" mass="91948">MAFFERFQLHALFRLLLLTVIAASNPKFIMCGQKNYIYCWWAVDIIDVSKSPILYQNGKSVMIENNIKKLCSETKEGRYGISYVDIKILSNNESIDSLSEVSYYCCNNCTTYKGYSDNRKIEDLLDNYYKRQLEPLTDSDRYCFNINGDKKKNIVDDEPCILIFNVNSEMKIYSGPMLWNQIDIFVSYPSHDFETLVTLFRNGKVCDFNGTLGIGDGECLKLVSQEAYFIICCCWSNPFDCTYDPKRKNLIKKNKKIWLEIAKSSNPAITLHTQTIAISQKDIIWSYHDFIYSLPSKESNGTDIIPGLNEPHYYCSQLLSYTESEDIINSSIRWTKLQIKDLPLRYRFCKLSFAILFQNNVAKRIRYKVGPDFEKKCKITRCKHNYPECLADTLRAKTVLIKSSCCCASNLCSTWLEYRDYEALTIKSKYFTTLFNSCYQQLTTYLQASLFGTNKCVRNIDFRLQEEIPMDERNLIFHKLAENAVLLGDRRNLSCAIYHIHTLKDPYCHLRRNYESERTIFQYRSCKCNWKTETLESNQCDAGITSELLLKTKDRNRPTCFFTSFTGHEPLFISGQEITLKEGFKQETEEMPICATSLLIGNYGVFYRFYKLRYSRFKDEIASRKRFIVTKKENYTTYTTLCRSNETNPCNNLMDLIRYQLRYSVYYHSKTKKPQTYHQCVIAKKTETIVEKCWSTAGCFIFRYLSSTEKLVGCADKIPSLIEASPSLSPLMWCVEKIYQKEKYRCRAFKGTTNLIISGTLCCCYKDCFIMMDEDEYGFNPFEGVLTS</sequence>
<dbReference type="Proteomes" id="UP000006672">
    <property type="component" value="Unassembled WGS sequence"/>
</dbReference>
<reference evidence="2" key="1">
    <citation type="journal article" date="2007" name="Science">
        <title>Draft genome of the filarial nematode parasite Brugia malayi.</title>
        <authorList>
            <person name="Ghedin E."/>
            <person name="Wang S."/>
            <person name="Spiro D."/>
            <person name="Caler E."/>
            <person name="Zhao Q."/>
            <person name="Crabtree J."/>
            <person name="Allen J.E."/>
            <person name="Delcher A.L."/>
            <person name="Guiliano D.B."/>
            <person name="Miranda-Saavedra D."/>
            <person name="Angiuoli S.V."/>
            <person name="Creasy T."/>
            <person name="Amedeo P."/>
            <person name="Haas B."/>
            <person name="El-Sayed N.M."/>
            <person name="Wortman J.R."/>
            <person name="Feldblyum T."/>
            <person name="Tallon L."/>
            <person name="Schatz M."/>
            <person name="Shumway M."/>
            <person name="Koo H."/>
            <person name="Salzberg S.L."/>
            <person name="Schobel S."/>
            <person name="Pertea M."/>
            <person name="Pop M."/>
            <person name="White O."/>
            <person name="Barton G.J."/>
            <person name="Carlow C.K."/>
            <person name="Crawford M.J."/>
            <person name="Daub J."/>
            <person name="Dimmic M.W."/>
            <person name="Estes C.F."/>
            <person name="Foster J.M."/>
            <person name="Ganatra M."/>
            <person name="Gregory W.F."/>
            <person name="Johnson N.M."/>
            <person name="Jin J."/>
            <person name="Komuniecki R."/>
            <person name="Korf I."/>
            <person name="Kumar S."/>
            <person name="Laney S."/>
            <person name="Li B.W."/>
            <person name="Li W."/>
            <person name="Lindblom T.H."/>
            <person name="Lustigman S."/>
            <person name="Ma D."/>
            <person name="Maina C.V."/>
            <person name="Martin D.M."/>
            <person name="McCarter J.P."/>
            <person name="McReynolds L."/>
            <person name="Mitreva M."/>
            <person name="Nutman T.B."/>
            <person name="Parkinson J."/>
            <person name="Peregrin-Alvarez J.M."/>
            <person name="Poole C."/>
            <person name="Ren Q."/>
            <person name="Saunders L."/>
            <person name="Sluder A.E."/>
            <person name="Smith K."/>
            <person name="Stanke M."/>
            <person name="Unnasch T.R."/>
            <person name="Ware J."/>
            <person name="Wei A.D."/>
            <person name="Weil G."/>
            <person name="Williams D.J."/>
            <person name="Zhang Y."/>
            <person name="Williams S.A."/>
            <person name="Fraser-Liggett C."/>
            <person name="Slatko B."/>
            <person name="Blaxter M.L."/>
            <person name="Scott A.L."/>
        </authorList>
    </citation>
    <scope>NUCLEOTIDE SEQUENCE</scope>
    <source>
        <strain evidence="2">FR3</strain>
    </source>
</reference>
<feature type="signal peptide" evidence="1">
    <location>
        <begin position="1"/>
        <end position="23"/>
    </location>
</feature>
<organism evidence="2 3">
    <name type="scientific">Brugia malayi</name>
    <name type="common">Filarial nematode worm</name>
    <dbReference type="NCBI Taxonomy" id="6279"/>
    <lineage>
        <taxon>Eukaryota</taxon>
        <taxon>Metazoa</taxon>
        <taxon>Ecdysozoa</taxon>
        <taxon>Nematoda</taxon>
        <taxon>Chromadorea</taxon>
        <taxon>Rhabditida</taxon>
        <taxon>Spirurina</taxon>
        <taxon>Spiruromorpha</taxon>
        <taxon>Filarioidea</taxon>
        <taxon>Onchocercidae</taxon>
        <taxon>Brugia</taxon>
    </lineage>
</organism>
<accession>A0A8L7SR99</accession>
<name>A0A8L7SR99_BRUMA</name>
<dbReference type="WBParaSite" id="Bm1398.1">
    <property type="protein sequence ID" value="Bm1398.1"/>
    <property type="gene ID" value="WBGene00221659"/>
</dbReference>